<dbReference type="SUPFAM" id="SSF52833">
    <property type="entry name" value="Thioredoxin-like"/>
    <property type="match status" value="1"/>
</dbReference>
<protein>
    <submittedName>
        <fullName evidence="3">Thioredoxin</fullName>
    </submittedName>
</protein>
<dbReference type="GeneID" id="55610532"/>
<dbReference type="InterPro" id="IPR005746">
    <property type="entry name" value="Thioredoxin"/>
</dbReference>
<proteinExistence type="predicted"/>
<dbReference type="InterPro" id="IPR013766">
    <property type="entry name" value="Thioredoxin_domain"/>
</dbReference>
<dbReference type="Gene3D" id="3.40.30.10">
    <property type="entry name" value="Glutaredoxin"/>
    <property type="match status" value="1"/>
</dbReference>
<reference evidence="3 4" key="1">
    <citation type="submission" date="2018-07" db="EMBL/GenBank/DDBJ databases">
        <authorList>
            <person name="Hale R.H."/>
            <person name="Adeyemo E.A."/>
            <person name="Delwel I.O."/>
            <person name="Garcia C."/>
            <person name="Hamid F."/>
            <person name="Martinez A."/>
            <person name="Perez Osorio E."/>
            <person name="Smith B."/>
            <person name="Standridge C.A."/>
            <person name="Bhuiyan S."/>
            <person name="Visi D.K."/>
            <person name="Allen M.S."/>
            <person name="Hughes L.E."/>
            <person name="Garlena R.A."/>
            <person name="Russell D.A."/>
            <person name="Pope W.H."/>
            <person name="Jacobs-Sera D."/>
            <person name="Hatfull G.F."/>
        </authorList>
    </citation>
    <scope>NUCLEOTIDE SEQUENCE [LARGE SCALE GENOMIC DNA]</scope>
</reference>
<dbReference type="Pfam" id="PF00085">
    <property type="entry name" value="Thioredoxin"/>
    <property type="match status" value="1"/>
</dbReference>
<evidence type="ECO:0000256" key="1">
    <source>
        <dbReference type="ARBA" id="ARBA00023157"/>
    </source>
</evidence>
<name>A0A345MHN4_9CAUD</name>
<keyword evidence="1" id="KW-1015">Disulfide bond</keyword>
<accession>A0A345MHN4</accession>
<dbReference type="EMBL" id="MH590599">
    <property type="protein sequence ID" value="AXH70065.1"/>
    <property type="molecule type" value="Genomic_DNA"/>
</dbReference>
<dbReference type="Proteomes" id="UP000259862">
    <property type="component" value="Segment"/>
</dbReference>
<feature type="domain" description="Thioredoxin" evidence="2">
    <location>
        <begin position="1"/>
        <end position="90"/>
    </location>
</feature>
<dbReference type="InterPro" id="IPR036249">
    <property type="entry name" value="Thioredoxin-like_sf"/>
</dbReference>
<keyword evidence="4" id="KW-1185">Reference proteome</keyword>
<dbReference type="KEGG" id="vg:55610532"/>
<dbReference type="PANTHER" id="PTHR46115">
    <property type="entry name" value="THIOREDOXIN-LIKE PROTEIN 1"/>
    <property type="match status" value="1"/>
</dbReference>
<dbReference type="CDD" id="cd02947">
    <property type="entry name" value="TRX_family"/>
    <property type="match status" value="1"/>
</dbReference>
<dbReference type="RefSeq" id="YP_009840382.1">
    <property type="nucleotide sequence ID" value="NC_048724.1"/>
</dbReference>
<evidence type="ECO:0000259" key="2">
    <source>
        <dbReference type="PROSITE" id="PS51352"/>
    </source>
</evidence>
<dbReference type="PIRSF" id="PIRSF000077">
    <property type="entry name" value="Thioredoxin"/>
    <property type="match status" value="1"/>
</dbReference>
<sequence>MLASSKRVLVDFHAIGWCVPCRRLAPHIDSLINKVEDVVFVKVDIDEVDGAKDRFEIMSVPTLHLFEDGEFSKNVIGRTSVQIKTELAAE</sequence>
<evidence type="ECO:0000313" key="3">
    <source>
        <dbReference type="EMBL" id="AXH70065.1"/>
    </source>
</evidence>
<evidence type="ECO:0000313" key="4">
    <source>
        <dbReference type="Proteomes" id="UP000259862"/>
    </source>
</evidence>
<gene>
    <name evidence="3" type="primary">253</name>
    <name evidence="3" type="ORF">SEA_KARIMAC_253</name>
</gene>
<organism evidence="3 4">
    <name type="scientific">Streptomyces phage Karimac</name>
    <dbReference type="NCBI Taxonomy" id="2283303"/>
    <lineage>
        <taxon>Viruses</taxon>
        <taxon>Duplodnaviria</taxon>
        <taxon>Heunggongvirae</taxon>
        <taxon>Uroviricota</taxon>
        <taxon>Caudoviricetes</taxon>
        <taxon>Stanwilliamsviridae</taxon>
        <taxon>Boydwoodruffvirinae</taxon>
        <taxon>Karimacvirus</taxon>
        <taxon>Karimacvirus karimac</taxon>
        <taxon>Streptomyces virus Karimac</taxon>
    </lineage>
</organism>
<dbReference type="GO" id="GO:0015035">
    <property type="term" value="F:protein-disulfide reductase activity"/>
    <property type="evidence" value="ECO:0007669"/>
    <property type="project" value="InterPro"/>
</dbReference>
<dbReference type="PROSITE" id="PS51352">
    <property type="entry name" value="THIOREDOXIN_2"/>
    <property type="match status" value="1"/>
</dbReference>